<proteinExistence type="predicted"/>
<feature type="region of interest" description="Disordered" evidence="1">
    <location>
        <begin position="234"/>
        <end position="254"/>
    </location>
</feature>
<comment type="caution">
    <text evidence="2">The sequence shown here is derived from an EMBL/GenBank/DDBJ whole genome shotgun (WGS) entry which is preliminary data.</text>
</comment>
<evidence type="ECO:0000313" key="3">
    <source>
        <dbReference type="Proteomes" id="UP000663879"/>
    </source>
</evidence>
<reference evidence="2" key="1">
    <citation type="submission" date="2021-02" db="EMBL/GenBank/DDBJ databases">
        <authorList>
            <person name="Nowell W R."/>
        </authorList>
    </citation>
    <scope>NUCLEOTIDE SEQUENCE</scope>
    <source>
        <strain evidence="2">Ploen Becks lab</strain>
    </source>
</reference>
<keyword evidence="3" id="KW-1185">Reference proteome</keyword>
<evidence type="ECO:0000256" key="1">
    <source>
        <dbReference type="SAM" id="MobiDB-lite"/>
    </source>
</evidence>
<evidence type="ECO:0000313" key="2">
    <source>
        <dbReference type="EMBL" id="CAF0842004.1"/>
    </source>
</evidence>
<dbReference type="AlphaFoldDB" id="A0A813VLP3"/>
<feature type="compositionally biased region" description="Basic residues" evidence="1">
    <location>
        <begin position="703"/>
        <end position="716"/>
    </location>
</feature>
<dbReference type="Proteomes" id="UP000663879">
    <property type="component" value="Unassembled WGS sequence"/>
</dbReference>
<feature type="compositionally biased region" description="Acidic residues" evidence="1">
    <location>
        <begin position="172"/>
        <end position="182"/>
    </location>
</feature>
<name>A0A813VLP3_9BILA</name>
<organism evidence="2 3">
    <name type="scientific">Brachionus calyciflorus</name>
    <dbReference type="NCBI Taxonomy" id="104777"/>
    <lineage>
        <taxon>Eukaryota</taxon>
        <taxon>Metazoa</taxon>
        <taxon>Spiralia</taxon>
        <taxon>Gnathifera</taxon>
        <taxon>Rotifera</taxon>
        <taxon>Eurotatoria</taxon>
        <taxon>Monogononta</taxon>
        <taxon>Pseudotrocha</taxon>
        <taxon>Ploima</taxon>
        <taxon>Brachionidae</taxon>
        <taxon>Brachionus</taxon>
    </lineage>
</organism>
<accession>A0A813VLP3</accession>
<gene>
    <name evidence="2" type="ORF">OXX778_LOCUS8505</name>
</gene>
<dbReference type="EMBL" id="CAJNOC010001176">
    <property type="protein sequence ID" value="CAF0842004.1"/>
    <property type="molecule type" value="Genomic_DNA"/>
</dbReference>
<feature type="region of interest" description="Disordered" evidence="1">
    <location>
        <begin position="172"/>
        <end position="192"/>
    </location>
</feature>
<dbReference type="OrthoDB" id="10660927at2759"/>
<feature type="compositionally biased region" description="Low complexity" evidence="1">
    <location>
        <begin position="241"/>
        <end position="250"/>
    </location>
</feature>
<protein>
    <submittedName>
        <fullName evidence="2">Uncharacterized protein</fullName>
    </submittedName>
</protein>
<feature type="region of interest" description="Disordered" evidence="1">
    <location>
        <begin position="693"/>
        <end position="716"/>
    </location>
</feature>
<sequence length="716" mass="83482">MNSFQFGIYGEKLFKNVEKSIWTYCPFSTPLKKNRPKSNQDEPIKYWIENYNDLSDDNGHLATSFETLMNSTKSKRKSLIRKKSSLTKKNENEKLKDKSNSELSRIITSRYTTEPYNCEQQKIDQRPKSSSSSITTTTALNNFTSITNSQFYTSHLDNLTSDLLYDVVVNDDDDDDDVDDKEDMNLSYFSTDDDESDLDYQNDLIDFDKSQNNFENNFVLKICNQIRSFSFVNNNKKNKSQETNNNNNNKETQDIQAQTTLTEYPGNFFEKTKSQEDFEYEYTEVILDDFRKVLDRYDATCTADYFIKKQLPSHEYFHKNEKIVDMYFILKRMLTKKKYVEATLKLERDVNKKKLKRNPTSSSSLKSRPSTAYLMENFLIDSKNYRPKTVNIIPIKHTNCNPIDDEDNYDTIDDEIITNNNNHNKIDYDCYYEPFSLDSNVLNQLTWPFELDFDLEKKPGKKLNKTKCKKLPDLIENNSKKIKNKVVVGKKEDFIPSSNSSKYLRCESAKNKELSVLKNASKSKLIVNNYNEEFNIDKVNKLDEDYTNPQMNIQVNKEEHLRKMNILPGKTFRSQRRKSISIEHVPVSKKKYQAQKSRILLTTSQSDVNSCKNNEKAVLAAATNGNEKFLECKSFVSLDTEASKKKHALAIEHQEIFKIINPDKSNGYNNKNTKTQRSHTCYPLELNLLKNRKETQNSQITTKNKHAISRPKTSKV</sequence>